<gene>
    <name evidence="3" type="primary">utp20</name>
</gene>
<sequence length="223" mass="24736">MSGRNRMSCSRDKPVCCSPCGSPTQPAQHHRNAHPKNGPSHPHLPAQSSADPAVHHGLSVIYTGSQRTAQTWLHQSSEELHYSYSPALLVKVIRVWSQNPRYFPLFAKQRPGHPECDVLLSVFALLPSKNVSAITTAIVMEIAESLLTSPDYEPKENESDLILNDCVIPEPDQSCYVSDSLTIGCHLLLPHIPALLQYLSGVVCNSERLKKKKFIKHPLKTPH</sequence>
<dbReference type="InterPro" id="IPR052575">
    <property type="entry name" value="SSU_processome_comp_20"/>
</dbReference>
<dbReference type="PANTHER" id="PTHR17695">
    <property type="entry name" value="SMALL SUBUNIT PROCESSOME COMPONENT 20 HOMOLOG"/>
    <property type="match status" value="1"/>
</dbReference>
<organism evidence="3">
    <name type="scientific">Cyprinus carpio</name>
    <name type="common">Common carp</name>
    <dbReference type="NCBI Taxonomy" id="7962"/>
    <lineage>
        <taxon>Eukaryota</taxon>
        <taxon>Metazoa</taxon>
        <taxon>Chordata</taxon>
        <taxon>Craniata</taxon>
        <taxon>Vertebrata</taxon>
        <taxon>Euteleostomi</taxon>
        <taxon>Actinopterygii</taxon>
        <taxon>Neopterygii</taxon>
        <taxon>Teleostei</taxon>
        <taxon>Ostariophysi</taxon>
        <taxon>Cypriniformes</taxon>
        <taxon>Cyprinidae</taxon>
        <taxon>Cyprininae</taxon>
        <taxon>Cyprinus</taxon>
    </lineage>
</organism>
<feature type="domain" description="U3 small nucleolar RNA-associated protein 20 N-terminal" evidence="2">
    <location>
        <begin position="84"/>
        <end position="210"/>
    </location>
</feature>
<dbReference type="OrthoDB" id="360653at2759"/>
<evidence type="ECO:0000259" key="2">
    <source>
        <dbReference type="Pfam" id="PF07539"/>
    </source>
</evidence>
<dbReference type="InterPro" id="IPR011430">
    <property type="entry name" value="UTP20_N"/>
</dbReference>
<reference evidence="3" key="1">
    <citation type="submission" date="2025-08" db="UniProtKB">
        <authorList>
            <consortium name="RefSeq"/>
        </authorList>
    </citation>
    <scope>IDENTIFICATION</scope>
    <source>
        <tissue evidence="3">Muscle</tissue>
    </source>
</reference>
<feature type="region of interest" description="Disordered" evidence="1">
    <location>
        <begin position="20"/>
        <end position="51"/>
    </location>
</feature>
<accession>A0A9Q9W8A8</accession>
<dbReference type="Proteomes" id="UP001155660">
    <property type="component" value="Chromosome B4"/>
</dbReference>
<dbReference type="Pfam" id="PF07539">
    <property type="entry name" value="UTP20_N"/>
    <property type="match status" value="1"/>
</dbReference>
<protein>
    <submittedName>
        <fullName evidence="3">Small subunit processome component 20 homolog</fullName>
    </submittedName>
</protein>
<dbReference type="GeneID" id="109069516"/>
<name>A0A9Q9W8A8_CYPCA</name>
<dbReference type="CTD" id="27340"/>
<dbReference type="AlphaFoldDB" id="A0A9Q9W8A8"/>
<evidence type="ECO:0000313" key="3">
    <source>
        <dbReference type="RefSeq" id="XP_042578675.1"/>
    </source>
</evidence>
<dbReference type="KEGG" id="ccar:109069516"/>
<dbReference type="GO" id="GO:0032040">
    <property type="term" value="C:small-subunit processome"/>
    <property type="evidence" value="ECO:0007669"/>
    <property type="project" value="TreeGrafter"/>
</dbReference>
<dbReference type="GO" id="GO:0030686">
    <property type="term" value="C:90S preribosome"/>
    <property type="evidence" value="ECO:0007669"/>
    <property type="project" value="TreeGrafter"/>
</dbReference>
<evidence type="ECO:0000256" key="1">
    <source>
        <dbReference type="SAM" id="MobiDB-lite"/>
    </source>
</evidence>
<dbReference type="PANTHER" id="PTHR17695:SF11">
    <property type="entry name" value="SMALL SUBUNIT PROCESSOME COMPONENT 20 HOMOLOG"/>
    <property type="match status" value="1"/>
</dbReference>
<dbReference type="RefSeq" id="XP_042578675.1">
    <property type="nucleotide sequence ID" value="XM_042722741.1"/>
</dbReference>
<proteinExistence type="predicted"/>